<evidence type="ECO:0000313" key="9">
    <source>
        <dbReference type="Proteomes" id="UP000046680"/>
    </source>
</evidence>
<proteinExistence type="predicted"/>
<accession>A0A0T9EML7</accession>
<name>A0A0T9EML7_MYCTX</name>
<evidence type="ECO:0000313" key="10">
    <source>
        <dbReference type="Proteomes" id="UP000048289"/>
    </source>
</evidence>
<reference evidence="5" key="3">
    <citation type="submission" date="2015-03" db="EMBL/GenBank/DDBJ databases">
        <authorList>
            <consortium name="Pathogen Informatics"/>
            <person name="Murphy D."/>
        </authorList>
    </citation>
    <scope>NUCLEOTIDE SEQUENCE</scope>
    <source>
        <strain evidence="5">N09902308</strain>
    </source>
</reference>
<reference evidence="6 7" key="1">
    <citation type="submission" date="2015-03" db="EMBL/GenBank/DDBJ databases">
        <authorList>
            <consortium name="Pathogen Informatics"/>
        </authorList>
    </citation>
    <scope>NUCLEOTIDE SEQUENCE [LARGE SCALE GENOMIC DNA]</scope>
    <source>
        <strain evidence="2 9">C09601061</strain>
        <strain evidence="1 10">G09901357</strain>
        <strain evidence="6">K00500041</strain>
        <strain evidence="4 8">M09401471</strain>
        <strain evidence="7">N09902308</strain>
    </source>
</reference>
<evidence type="ECO:0000313" key="1">
    <source>
        <dbReference type="EMBL" id="CFE47036.1"/>
    </source>
</evidence>
<gene>
    <name evidence="2" type="ORF">ERS007657_04265</name>
    <name evidence="1" type="ORF">ERS007681_04265</name>
    <name evidence="3" type="ORF">ERS007703_04067</name>
    <name evidence="4" type="ORF">ERS007720_04348</name>
    <name evidence="5" type="ORF">ERS007739_01369</name>
</gene>
<evidence type="ECO:0000313" key="7">
    <source>
        <dbReference type="Proteomes" id="UP000039021"/>
    </source>
</evidence>
<dbReference type="Proteomes" id="UP000038802">
    <property type="component" value="Unassembled WGS sequence"/>
</dbReference>
<dbReference type="EMBL" id="CGCX01002691">
    <property type="protein sequence ID" value="CFS15111.1"/>
    <property type="molecule type" value="Genomic_DNA"/>
</dbReference>
<evidence type="ECO:0000313" key="6">
    <source>
        <dbReference type="Proteomes" id="UP000038802"/>
    </source>
</evidence>
<dbReference type="Proteomes" id="UP000048289">
    <property type="component" value="Unassembled WGS sequence"/>
</dbReference>
<dbReference type="Proteomes" id="UP000046680">
    <property type="component" value="Unassembled WGS sequence"/>
</dbReference>
<dbReference type="AlphaFoldDB" id="A0A0T9EML7"/>
<protein>
    <submittedName>
        <fullName evidence="3">Uncharacterized protein</fullName>
    </submittedName>
</protein>
<sequence length="114" mass="12513">MRDDAAAVLARRGDQVFDDQRPADRRHQRVAVHVQRVVQHGGQAVAFGELVAGVDDDSLHRAAVQRPLPYDVHVLAALPEVDRHRHHLTAGLLAYPADRHRGVQTAGIGQDDAL</sequence>
<evidence type="ECO:0000313" key="2">
    <source>
        <dbReference type="EMBL" id="CFS15111.1"/>
    </source>
</evidence>
<dbReference type="EMBL" id="CFOE01000969">
    <property type="protein sequence ID" value="CFE47036.1"/>
    <property type="molecule type" value="Genomic_DNA"/>
</dbReference>
<dbReference type="Proteomes" id="UP000044938">
    <property type="component" value="Unassembled WGS sequence"/>
</dbReference>
<evidence type="ECO:0000313" key="4">
    <source>
        <dbReference type="EMBL" id="COX35023.1"/>
    </source>
</evidence>
<dbReference type="EMBL" id="CSAJ01000899">
    <property type="protein sequence ID" value="COX35023.1"/>
    <property type="molecule type" value="Genomic_DNA"/>
</dbReference>
<organism evidence="3 6">
    <name type="scientific">Mycobacterium tuberculosis</name>
    <dbReference type="NCBI Taxonomy" id="1773"/>
    <lineage>
        <taxon>Bacteria</taxon>
        <taxon>Bacillati</taxon>
        <taxon>Actinomycetota</taxon>
        <taxon>Actinomycetes</taxon>
        <taxon>Mycobacteriales</taxon>
        <taxon>Mycobacteriaceae</taxon>
        <taxon>Mycobacterium</taxon>
        <taxon>Mycobacterium tuberculosis complex</taxon>
    </lineage>
</organism>
<dbReference type="EMBL" id="CSAE01000646">
    <property type="protein sequence ID" value="COW69763.1"/>
    <property type="molecule type" value="Genomic_DNA"/>
</dbReference>
<evidence type="ECO:0000313" key="8">
    <source>
        <dbReference type="Proteomes" id="UP000044938"/>
    </source>
</evidence>
<dbReference type="Proteomes" id="UP000039021">
    <property type="component" value="Unassembled WGS sequence"/>
</dbReference>
<evidence type="ECO:0000313" key="5">
    <source>
        <dbReference type="EMBL" id="COX49179.1"/>
    </source>
</evidence>
<reference evidence="3" key="2">
    <citation type="submission" date="2015-03" db="EMBL/GenBank/DDBJ databases">
        <authorList>
            <person name="Murphy D."/>
        </authorList>
    </citation>
    <scope>NUCLEOTIDE SEQUENCE [LARGE SCALE GENOMIC DNA]</scope>
    <source>
        <strain evidence="3">K00500041</strain>
    </source>
</reference>
<dbReference type="EMBL" id="CSBK01000514">
    <property type="protein sequence ID" value="COX49179.1"/>
    <property type="molecule type" value="Genomic_DNA"/>
</dbReference>
<evidence type="ECO:0000313" key="3">
    <source>
        <dbReference type="EMBL" id="COW69763.1"/>
    </source>
</evidence>